<evidence type="ECO:0000256" key="2">
    <source>
        <dbReference type="ARBA" id="ARBA00012608"/>
    </source>
</evidence>
<feature type="domain" description="Pyridine nucleotide-disulphide oxidoreductase dimerisation" evidence="15">
    <location>
        <begin position="358"/>
        <end position="467"/>
    </location>
</feature>
<feature type="domain" description="FAD/NAD(P)-binding" evidence="16">
    <location>
        <begin position="7"/>
        <end position="339"/>
    </location>
</feature>
<dbReference type="Proteomes" id="UP000050580">
    <property type="component" value="Unassembled WGS sequence"/>
</dbReference>
<organism evidence="17 18">
    <name type="scientific">Lampropedia cohaerens</name>
    <dbReference type="NCBI Taxonomy" id="1610491"/>
    <lineage>
        <taxon>Bacteria</taxon>
        <taxon>Pseudomonadati</taxon>
        <taxon>Pseudomonadota</taxon>
        <taxon>Betaproteobacteria</taxon>
        <taxon>Burkholderiales</taxon>
        <taxon>Comamonadaceae</taxon>
        <taxon>Lampropedia</taxon>
    </lineage>
</organism>
<evidence type="ECO:0000313" key="17">
    <source>
        <dbReference type="EMBL" id="KKW66939.1"/>
    </source>
</evidence>
<feature type="binding site" evidence="12">
    <location>
        <begin position="150"/>
        <end position="152"/>
    </location>
    <ligand>
        <name>FAD</name>
        <dbReference type="ChEBI" id="CHEBI:57692"/>
    </ligand>
</feature>
<dbReference type="Pfam" id="PF07992">
    <property type="entry name" value="Pyr_redox_2"/>
    <property type="match status" value="1"/>
</dbReference>
<feature type="binding site" evidence="12">
    <location>
        <position position="210"/>
    </location>
    <ligand>
        <name>NAD(+)</name>
        <dbReference type="ChEBI" id="CHEBI:57540"/>
    </ligand>
</feature>
<dbReference type="InterPro" id="IPR004099">
    <property type="entry name" value="Pyr_nucl-diS_OxRdtase_dimer"/>
</dbReference>
<keyword evidence="12" id="KW-0547">Nucleotide-binding</keyword>
<evidence type="ECO:0000256" key="10">
    <source>
        <dbReference type="ARBA" id="ARBA00049187"/>
    </source>
</evidence>
<proteinExistence type="inferred from homology"/>
<feature type="binding site" evidence="12">
    <location>
        <position position="120"/>
    </location>
    <ligand>
        <name>FAD</name>
        <dbReference type="ChEBI" id="CHEBI:57692"/>
    </ligand>
</feature>
<dbReference type="InterPro" id="IPR016156">
    <property type="entry name" value="FAD/NAD-linked_Rdtase_dimer_sf"/>
</dbReference>
<keyword evidence="18" id="KW-1185">Reference proteome</keyword>
<dbReference type="PATRIC" id="fig|1610491.3.peg.2712"/>
<dbReference type="FunFam" id="3.30.390.30:FF:000001">
    <property type="entry name" value="Dihydrolipoyl dehydrogenase"/>
    <property type="match status" value="1"/>
</dbReference>
<accession>A0A0U1PWP4</accession>
<evidence type="ECO:0000256" key="5">
    <source>
        <dbReference type="ARBA" id="ARBA00022827"/>
    </source>
</evidence>
<name>A0A0U1PWP4_9BURK</name>
<keyword evidence="4 14" id="KW-0285">Flavoprotein</keyword>
<feature type="binding site" evidence="12">
    <location>
        <position position="284"/>
    </location>
    <ligand>
        <name>NAD(+)</name>
        <dbReference type="ChEBI" id="CHEBI:57540"/>
    </ligand>
</feature>
<evidence type="ECO:0000313" key="18">
    <source>
        <dbReference type="Proteomes" id="UP000050580"/>
    </source>
</evidence>
<evidence type="ECO:0000256" key="11">
    <source>
        <dbReference type="PIRSR" id="PIRSR000350-2"/>
    </source>
</evidence>
<dbReference type="RefSeq" id="WP_046742603.1">
    <property type="nucleotide sequence ID" value="NZ_LBNQ01000040.1"/>
</dbReference>
<feature type="binding site" evidence="12">
    <location>
        <position position="324"/>
    </location>
    <ligand>
        <name>FAD</name>
        <dbReference type="ChEBI" id="CHEBI:57692"/>
    </ligand>
</feature>
<protein>
    <recommendedName>
        <fullName evidence="3 14">Dihydrolipoyl dehydrogenase</fullName>
        <ecNumber evidence="2 14">1.8.1.4</ecNumber>
    </recommendedName>
</protein>
<comment type="similarity">
    <text evidence="1 14">Belongs to the class-I pyridine nucleotide-disulfide oxidoreductase family.</text>
</comment>
<dbReference type="PANTHER" id="PTHR22912:SF160">
    <property type="entry name" value="DIHYDROLIPOYL DEHYDROGENASE"/>
    <property type="match status" value="1"/>
</dbReference>
<dbReference type="PIRSF" id="PIRSF000350">
    <property type="entry name" value="Mercury_reductase_MerA"/>
    <property type="match status" value="1"/>
</dbReference>
<dbReference type="Gene3D" id="3.30.390.30">
    <property type="match status" value="1"/>
</dbReference>
<dbReference type="NCBIfam" id="TIGR01350">
    <property type="entry name" value="lipoamide_DH"/>
    <property type="match status" value="1"/>
</dbReference>
<dbReference type="GO" id="GO:0006103">
    <property type="term" value="P:2-oxoglutarate metabolic process"/>
    <property type="evidence" value="ECO:0007669"/>
    <property type="project" value="TreeGrafter"/>
</dbReference>
<keyword evidence="6 14" id="KW-0560">Oxidoreductase</keyword>
<feature type="binding site" evidence="12">
    <location>
        <position position="52"/>
    </location>
    <ligand>
        <name>FAD</name>
        <dbReference type="ChEBI" id="CHEBI:57692"/>
    </ligand>
</feature>
<evidence type="ECO:0000256" key="1">
    <source>
        <dbReference type="ARBA" id="ARBA00007532"/>
    </source>
</evidence>
<evidence type="ECO:0000256" key="7">
    <source>
        <dbReference type="ARBA" id="ARBA00023027"/>
    </source>
</evidence>
<dbReference type="STRING" id="1610491.AAV94_12760"/>
<dbReference type="Pfam" id="PF02852">
    <property type="entry name" value="Pyr_redox_dim"/>
    <property type="match status" value="1"/>
</dbReference>
<dbReference type="PROSITE" id="PS00076">
    <property type="entry name" value="PYRIDINE_REDOX_1"/>
    <property type="match status" value="1"/>
</dbReference>
<dbReference type="InterPro" id="IPR023753">
    <property type="entry name" value="FAD/NAD-binding_dom"/>
</dbReference>
<keyword evidence="8" id="KW-1015">Disulfide bond</keyword>
<dbReference type="InterPro" id="IPR012999">
    <property type="entry name" value="Pyr_OxRdtase_I_AS"/>
</dbReference>
<dbReference type="OrthoDB" id="178496at2"/>
<dbReference type="GO" id="GO:0004148">
    <property type="term" value="F:dihydrolipoyl dehydrogenase (NADH) activity"/>
    <property type="evidence" value="ECO:0007669"/>
    <property type="project" value="UniProtKB-EC"/>
</dbReference>
<evidence type="ECO:0000256" key="9">
    <source>
        <dbReference type="ARBA" id="ARBA00023284"/>
    </source>
</evidence>
<feature type="binding site" evidence="12">
    <location>
        <begin position="330"/>
        <end position="333"/>
    </location>
    <ligand>
        <name>FAD</name>
        <dbReference type="ChEBI" id="CHEBI:57692"/>
    </ligand>
</feature>
<reference evidence="17 18" key="1">
    <citation type="submission" date="2015-05" db="EMBL/GenBank/DDBJ databases">
        <title>Draft genome sequence of Lampropedia sp. CT6, isolated from the microbial mat of a hot water spring, located at Manikaran, India.</title>
        <authorList>
            <person name="Tripathi C."/>
            <person name="Rani P."/>
            <person name="Mahato N.K."/>
            <person name="Lal R."/>
        </authorList>
    </citation>
    <scope>NUCLEOTIDE SEQUENCE [LARGE SCALE GENOMIC DNA]</scope>
    <source>
        <strain evidence="17 18">CT6</strain>
    </source>
</reference>
<dbReference type="SUPFAM" id="SSF55424">
    <property type="entry name" value="FAD/NAD-linked reductases, dimerisation (C-terminal) domain"/>
    <property type="match status" value="1"/>
</dbReference>
<evidence type="ECO:0000259" key="15">
    <source>
        <dbReference type="Pfam" id="PF02852"/>
    </source>
</evidence>
<keyword evidence="9 14" id="KW-0676">Redox-active center</keyword>
<dbReference type="PRINTS" id="PR00411">
    <property type="entry name" value="PNDRDTASEI"/>
</dbReference>
<dbReference type="InterPro" id="IPR036188">
    <property type="entry name" value="FAD/NAD-bd_sf"/>
</dbReference>
<sequence length="477" mass="50393">MQTTHTQLLVLGGGPGGYVAAIRAGQLGIRTTLIEAQALGGTCLNIGCIPSKALIHAANEYAHAKALASAGGSHLGLRIAQASLDLAQTIAWKDGIVQQLTGGVAALLKRQQVEVIQGWGQIVDGKTVDVQDGHGQVTHRIHCDHLLLATGSVPVEIPALPFDGKRIVSSTEALSPREVPKRLVVLGGGYIGLELGTVYRKLGAQVHIVEAADRILPGYDGELTGPVQTQLARLGVVLHLGYQAIAAENAGDDQAHLRVHLRQAGHAQAETMTLEADQVLVAAGRRPRTDGMRLESLHLTMQGQAVQVDTQCRTSMRNVWAIGDITGDPMLAHRAMAQGEMVAEIISGKNRRFAPAQIPAVCFTDPEIVSVGLSPAAASAAGHATLTAQFPFAANGRAMTLQDSQGFVRVVARRNDHRILGWQAVGRQVAELATAFSQSLEMGAYLEDVAHTIHAHPTLGEAVQEAAQRALGQALHI</sequence>
<dbReference type="GO" id="GO:0050660">
    <property type="term" value="F:flavin adenine dinucleotide binding"/>
    <property type="evidence" value="ECO:0007669"/>
    <property type="project" value="InterPro"/>
</dbReference>
<comment type="catalytic activity">
    <reaction evidence="10 14">
        <text>N(6)-[(R)-dihydrolipoyl]-L-lysyl-[protein] + NAD(+) = N(6)-[(R)-lipoyl]-L-lysyl-[protein] + NADH + H(+)</text>
        <dbReference type="Rhea" id="RHEA:15045"/>
        <dbReference type="Rhea" id="RHEA-COMP:10474"/>
        <dbReference type="Rhea" id="RHEA-COMP:10475"/>
        <dbReference type="ChEBI" id="CHEBI:15378"/>
        <dbReference type="ChEBI" id="CHEBI:57540"/>
        <dbReference type="ChEBI" id="CHEBI:57945"/>
        <dbReference type="ChEBI" id="CHEBI:83099"/>
        <dbReference type="ChEBI" id="CHEBI:83100"/>
        <dbReference type="EC" id="1.8.1.4"/>
    </reaction>
</comment>
<comment type="cofactor">
    <cofactor evidence="12 14">
        <name>FAD</name>
        <dbReference type="ChEBI" id="CHEBI:57692"/>
    </cofactor>
    <text evidence="12 14">Binds 1 FAD per subunit.</text>
</comment>
<evidence type="ECO:0000256" key="14">
    <source>
        <dbReference type="RuleBase" id="RU003692"/>
    </source>
</evidence>
<dbReference type="EC" id="1.8.1.4" evidence="2 14"/>
<dbReference type="InterPro" id="IPR006258">
    <property type="entry name" value="Lipoamide_DH"/>
</dbReference>
<evidence type="ECO:0000256" key="3">
    <source>
        <dbReference type="ARBA" id="ARBA00016961"/>
    </source>
</evidence>
<gene>
    <name evidence="17" type="ORF">AAV94_12760</name>
</gene>
<evidence type="ECO:0000256" key="13">
    <source>
        <dbReference type="PIRSR" id="PIRSR000350-4"/>
    </source>
</evidence>
<feature type="binding site" evidence="12">
    <location>
        <begin position="187"/>
        <end position="194"/>
    </location>
    <ligand>
        <name>NAD(+)</name>
        <dbReference type="ChEBI" id="CHEBI:57540"/>
    </ligand>
</feature>
<evidence type="ECO:0000259" key="16">
    <source>
        <dbReference type="Pfam" id="PF07992"/>
    </source>
</evidence>
<dbReference type="Gene3D" id="3.50.50.60">
    <property type="entry name" value="FAD/NAD(P)-binding domain"/>
    <property type="match status" value="2"/>
</dbReference>
<evidence type="ECO:0000256" key="6">
    <source>
        <dbReference type="ARBA" id="ARBA00023002"/>
    </source>
</evidence>
<evidence type="ECO:0000256" key="8">
    <source>
        <dbReference type="ARBA" id="ARBA00023157"/>
    </source>
</evidence>
<comment type="miscellaneous">
    <text evidence="14">The active site is a redox-active disulfide bond.</text>
</comment>
<dbReference type="EMBL" id="LBNQ01000040">
    <property type="protein sequence ID" value="KKW66939.1"/>
    <property type="molecule type" value="Genomic_DNA"/>
</dbReference>
<dbReference type="PANTHER" id="PTHR22912">
    <property type="entry name" value="DISULFIDE OXIDOREDUCTASE"/>
    <property type="match status" value="1"/>
</dbReference>
<dbReference type="AlphaFoldDB" id="A0A0U1PWP4"/>
<dbReference type="SUPFAM" id="SSF51905">
    <property type="entry name" value="FAD/NAD(P)-binding domain"/>
    <property type="match status" value="1"/>
</dbReference>
<dbReference type="InterPro" id="IPR001100">
    <property type="entry name" value="Pyr_nuc-diS_OxRdtase"/>
</dbReference>
<keyword evidence="5 12" id="KW-0274">FAD</keyword>
<evidence type="ECO:0000256" key="4">
    <source>
        <dbReference type="ARBA" id="ARBA00022630"/>
    </source>
</evidence>
<dbReference type="InterPro" id="IPR050151">
    <property type="entry name" value="Class-I_Pyr_Nuc-Dis_Oxidored"/>
</dbReference>
<keyword evidence="7 12" id="KW-0520">NAD</keyword>
<feature type="active site" description="Proton acceptor" evidence="11">
    <location>
        <position position="456"/>
    </location>
</feature>
<feature type="disulfide bond" description="Redox-active" evidence="13">
    <location>
        <begin position="43"/>
        <end position="48"/>
    </location>
</feature>
<evidence type="ECO:0000256" key="12">
    <source>
        <dbReference type="PIRSR" id="PIRSR000350-3"/>
    </source>
</evidence>
<dbReference type="PRINTS" id="PR00368">
    <property type="entry name" value="FADPNR"/>
</dbReference>
<comment type="caution">
    <text evidence="17">The sequence shown here is derived from an EMBL/GenBank/DDBJ whole genome shotgun (WGS) entry which is preliminary data.</text>
</comment>